<reference evidence="1" key="1">
    <citation type="submission" date="2014-09" db="EMBL/GenBank/DDBJ databases">
        <authorList>
            <person name="Magalhaes I.L.F."/>
            <person name="Oliveira U."/>
            <person name="Santos F.R."/>
            <person name="Vidigal T.H.D.A."/>
            <person name="Brescovit A.D."/>
            <person name="Santos A.J."/>
        </authorList>
    </citation>
    <scope>NUCLEOTIDE SEQUENCE</scope>
    <source>
        <tissue evidence="1">Shoot tissue taken approximately 20 cm above the soil surface</tissue>
    </source>
</reference>
<proteinExistence type="predicted"/>
<protein>
    <submittedName>
        <fullName evidence="1">Uncharacterized protein</fullName>
    </submittedName>
</protein>
<name>A0A0A9EEH3_ARUDO</name>
<dbReference type="EMBL" id="GBRH01199429">
    <property type="protein sequence ID" value="JAD98466.1"/>
    <property type="molecule type" value="Transcribed_RNA"/>
</dbReference>
<accession>A0A0A9EEH3</accession>
<dbReference type="AlphaFoldDB" id="A0A0A9EEH3"/>
<sequence length="37" mass="4364">MRHVIFRRKKGRKFISHGAILTDVINMTLLQGCWHSL</sequence>
<organism evidence="1">
    <name type="scientific">Arundo donax</name>
    <name type="common">Giant reed</name>
    <name type="synonym">Donax arundinaceus</name>
    <dbReference type="NCBI Taxonomy" id="35708"/>
    <lineage>
        <taxon>Eukaryota</taxon>
        <taxon>Viridiplantae</taxon>
        <taxon>Streptophyta</taxon>
        <taxon>Embryophyta</taxon>
        <taxon>Tracheophyta</taxon>
        <taxon>Spermatophyta</taxon>
        <taxon>Magnoliopsida</taxon>
        <taxon>Liliopsida</taxon>
        <taxon>Poales</taxon>
        <taxon>Poaceae</taxon>
        <taxon>PACMAD clade</taxon>
        <taxon>Arundinoideae</taxon>
        <taxon>Arundineae</taxon>
        <taxon>Arundo</taxon>
    </lineage>
</organism>
<evidence type="ECO:0000313" key="1">
    <source>
        <dbReference type="EMBL" id="JAD98466.1"/>
    </source>
</evidence>
<reference evidence="1" key="2">
    <citation type="journal article" date="2015" name="Data Brief">
        <title>Shoot transcriptome of the giant reed, Arundo donax.</title>
        <authorList>
            <person name="Barrero R.A."/>
            <person name="Guerrero F.D."/>
            <person name="Moolhuijzen P."/>
            <person name="Goolsby J.A."/>
            <person name="Tidwell J."/>
            <person name="Bellgard S.E."/>
            <person name="Bellgard M.I."/>
        </authorList>
    </citation>
    <scope>NUCLEOTIDE SEQUENCE</scope>
    <source>
        <tissue evidence="1">Shoot tissue taken approximately 20 cm above the soil surface</tissue>
    </source>
</reference>